<keyword evidence="3 7" id="KW-0812">Transmembrane</keyword>
<dbReference type="InterPro" id="IPR004841">
    <property type="entry name" value="AA-permease/SLC12A_dom"/>
</dbReference>
<evidence type="ECO:0000256" key="5">
    <source>
        <dbReference type="ARBA" id="ARBA00022989"/>
    </source>
</evidence>
<dbReference type="PANTHER" id="PTHR43495">
    <property type="entry name" value="GABA PERMEASE"/>
    <property type="match status" value="1"/>
</dbReference>
<keyword evidence="4" id="KW-0029">Amino-acid transport</keyword>
<gene>
    <name evidence="9" type="ORF">UK23_21750</name>
</gene>
<evidence type="ECO:0000259" key="8">
    <source>
        <dbReference type="Pfam" id="PF00324"/>
    </source>
</evidence>
<organism evidence="9 10">
    <name type="scientific">Lentzea aerocolonigenes</name>
    <name type="common">Lechevalieria aerocolonigenes</name>
    <name type="synonym">Saccharothrix aerocolonigenes</name>
    <dbReference type="NCBI Taxonomy" id="68170"/>
    <lineage>
        <taxon>Bacteria</taxon>
        <taxon>Bacillati</taxon>
        <taxon>Actinomycetota</taxon>
        <taxon>Actinomycetes</taxon>
        <taxon>Pseudonocardiales</taxon>
        <taxon>Pseudonocardiaceae</taxon>
        <taxon>Lentzea</taxon>
    </lineage>
</organism>
<evidence type="ECO:0000256" key="6">
    <source>
        <dbReference type="ARBA" id="ARBA00023136"/>
    </source>
</evidence>
<dbReference type="Proteomes" id="UP000033393">
    <property type="component" value="Unassembled WGS sequence"/>
</dbReference>
<feature type="transmembrane region" description="Helical" evidence="7">
    <location>
        <begin position="67"/>
        <end position="90"/>
    </location>
</feature>
<evidence type="ECO:0000256" key="4">
    <source>
        <dbReference type="ARBA" id="ARBA00022970"/>
    </source>
</evidence>
<evidence type="ECO:0000256" key="7">
    <source>
        <dbReference type="SAM" id="Phobius"/>
    </source>
</evidence>
<dbReference type="Gene3D" id="1.20.1740.10">
    <property type="entry name" value="Amino acid/polyamine transporter I"/>
    <property type="match status" value="1"/>
</dbReference>
<keyword evidence="2" id="KW-0813">Transport</keyword>
<dbReference type="PANTHER" id="PTHR43495:SF5">
    <property type="entry name" value="GAMMA-AMINOBUTYRIC ACID PERMEASE"/>
    <property type="match status" value="1"/>
</dbReference>
<dbReference type="GO" id="GO:0055085">
    <property type="term" value="P:transmembrane transport"/>
    <property type="evidence" value="ECO:0007669"/>
    <property type="project" value="InterPro"/>
</dbReference>
<dbReference type="GO" id="GO:0006865">
    <property type="term" value="P:amino acid transport"/>
    <property type="evidence" value="ECO:0007669"/>
    <property type="project" value="UniProtKB-KW"/>
</dbReference>
<comment type="caution">
    <text evidence="9">The sequence shown here is derived from an EMBL/GenBank/DDBJ whole genome shotgun (WGS) entry which is preliminary data.</text>
</comment>
<evidence type="ECO:0000313" key="10">
    <source>
        <dbReference type="Proteomes" id="UP000033393"/>
    </source>
</evidence>
<keyword evidence="5 7" id="KW-1133">Transmembrane helix</keyword>
<dbReference type="Pfam" id="PF00324">
    <property type="entry name" value="AA_permease"/>
    <property type="match status" value="1"/>
</dbReference>
<protein>
    <recommendedName>
        <fullName evidence="8">Amino acid permease/ SLC12A domain-containing protein</fullName>
    </recommendedName>
</protein>
<keyword evidence="6 7" id="KW-0472">Membrane</keyword>
<dbReference type="GO" id="GO:0016020">
    <property type="term" value="C:membrane"/>
    <property type="evidence" value="ECO:0007669"/>
    <property type="project" value="UniProtKB-SubCell"/>
</dbReference>
<dbReference type="AlphaFoldDB" id="A0A0F0GWP9"/>
<proteinExistence type="predicted"/>
<sequence length="177" mass="19107">MVLDVIVPTTVLSCLSSGLHTASRMAFSLSGRGDAPRSWGRVSASGVPRTAVPASTVVGSGHDRAHYAVPGVVFGFLLNTSAAIALFVWITIAASHLRMRLTLEHDEPERLALRKSLVLTAGTSPRGAGTLGQAVSTRTQRVCRSLDPAWPVGARVRWRRLLGWKGRTPRVHPRDER</sequence>
<feature type="domain" description="Amino acid permease/ SLC12A" evidence="8">
    <location>
        <begin position="3"/>
        <end position="104"/>
    </location>
</feature>
<keyword evidence="10" id="KW-1185">Reference proteome</keyword>
<evidence type="ECO:0000313" key="9">
    <source>
        <dbReference type="EMBL" id="KJK46981.1"/>
    </source>
</evidence>
<dbReference type="PATRIC" id="fig|68170.10.peg.5422"/>
<comment type="subcellular location">
    <subcellularLocation>
        <location evidence="1">Membrane</location>
        <topology evidence="1">Multi-pass membrane protein</topology>
    </subcellularLocation>
</comment>
<evidence type="ECO:0000256" key="1">
    <source>
        <dbReference type="ARBA" id="ARBA00004141"/>
    </source>
</evidence>
<dbReference type="EMBL" id="JYJG01000149">
    <property type="protein sequence ID" value="KJK46981.1"/>
    <property type="molecule type" value="Genomic_DNA"/>
</dbReference>
<name>A0A0F0GWP9_LENAE</name>
<evidence type="ECO:0000256" key="2">
    <source>
        <dbReference type="ARBA" id="ARBA00022448"/>
    </source>
</evidence>
<accession>A0A0F0GWP9</accession>
<reference evidence="9 10" key="1">
    <citation type="submission" date="2015-02" db="EMBL/GenBank/DDBJ databases">
        <authorList>
            <person name="Ju K.-S."/>
            <person name="Doroghazi J.R."/>
            <person name="Metcalf W."/>
        </authorList>
    </citation>
    <scope>NUCLEOTIDE SEQUENCE [LARGE SCALE GENOMIC DNA]</scope>
    <source>
        <strain evidence="9 10">NRRL B-16140</strain>
    </source>
</reference>
<evidence type="ECO:0000256" key="3">
    <source>
        <dbReference type="ARBA" id="ARBA00022692"/>
    </source>
</evidence>